<dbReference type="AlphaFoldDB" id="A0A1F8DMU7"/>
<comment type="caution">
    <text evidence="1">The sequence shown here is derived from an EMBL/GenBank/DDBJ whole genome shotgun (WGS) entry which is preliminary data.</text>
</comment>
<evidence type="ECO:0008006" key="3">
    <source>
        <dbReference type="Google" id="ProtNLM"/>
    </source>
</evidence>
<reference evidence="1 2" key="1">
    <citation type="journal article" date="2016" name="Nat. Commun.">
        <title>Thousands of microbial genomes shed light on interconnected biogeochemical processes in an aquifer system.</title>
        <authorList>
            <person name="Anantharaman K."/>
            <person name="Brown C.T."/>
            <person name="Hug L.A."/>
            <person name="Sharon I."/>
            <person name="Castelle C.J."/>
            <person name="Probst A.J."/>
            <person name="Thomas B.C."/>
            <person name="Singh A."/>
            <person name="Wilkins M.J."/>
            <person name="Karaoz U."/>
            <person name="Brodie E.L."/>
            <person name="Williams K.H."/>
            <person name="Hubbard S.S."/>
            <person name="Banfield J.F."/>
        </authorList>
    </citation>
    <scope>NUCLEOTIDE SEQUENCE [LARGE SCALE GENOMIC DNA]</scope>
</reference>
<evidence type="ECO:0000313" key="2">
    <source>
        <dbReference type="Proteomes" id="UP000176271"/>
    </source>
</evidence>
<sequence length="312" mass="35392">MKEGVSPKEAVLEFERFIVSEYLRYGSVDEILRANRFKNLGVSYPGIYHILKRWGVVRSLGRSNLPLTETLELLVRAIEGKIPIQTLYRGMPPSFRPRLATVHRVYNETKKLVKQEVEIKERKNIRRVGTALVITPGWDSRQILVARDVSPARGDVGKPHGSLSLPMGFSKMGEKEKAILRVLQQEVFTGKFLESPAEFNKKASGLIDGSEPFMFIDIADVRVAVYHLVLPPELSSPDNFSSFKLKGFKFVDAEELLHPDDVVLLRRGMKEIAQGYKEYGARLAEELEPQPFYVDSFFNQRVALLVADQESV</sequence>
<gene>
    <name evidence="1" type="ORF">A2597_00320</name>
</gene>
<name>A0A1F8DMU7_9BACT</name>
<protein>
    <recommendedName>
        <fullName evidence="3">Nudix hydrolase domain-containing protein</fullName>
    </recommendedName>
</protein>
<accession>A0A1F8DMU7</accession>
<proteinExistence type="predicted"/>
<dbReference type="EMBL" id="MGIM01000023">
    <property type="protein sequence ID" value="OGM89299.1"/>
    <property type="molecule type" value="Genomic_DNA"/>
</dbReference>
<evidence type="ECO:0000313" key="1">
    <source>
        <dbReference type="EMBL" id="OGM89299.1"/>
    </source>
</evidence>
<organism evidence="1 2">
    <name type="scientific">Candidatus Woesebacteria bacterium RIFOXYD1_FULL_46_19</name>
    <dbReference type="NCBI Taxonomy" id="1802552"/>
    <lineage>
        <taxon>Bacteria</taxon>
        <taxon>Candidatus Woeseibacteriota</taxon>
    </lineage>
</organism>
<dbReference type="Proteomes" id="UP000176271">
    <property type="component" value="Unassembled WGS sequence"/>
</dbReference>
<dbReference type="STRING" id="1802552.A2597_00320"/>